<evidence type="ECO:0000313" key="2">
    <source>
        <dbReference type="EMBL" id="CAG8734414.1"/>
    </source>
</evidence>
<proteinExistence type="predicted"/>
<feature type="compositionally biased region" description="Polar residues" evidence="1">
    <location>
        <begin position="55"/>
        <end position="67"/>
    </location>
</feature>
<name>A0A9N9NIW5_9GLOM</name>
<feature type="region of interest" description="Disordered" evidence="1">
    <location>
        <begin position="55"/>
        <end position="97"/>
    </location>
</feature>
<comment type="caution">
    <text evidence="2">The sequence shown here is derived from an EMBL/GenBank/DDBJ whole genome shotgun (WGS) entry which is preliminary data.</text>
</comment>
<keyword evidence="3" id="KW-1185">Reference proteome</keyword>
<dbReference type="EMBL" id="CAJVPY010012479">
    <property type="protein sequence ID" value="CAG8734414.1"/>
    <property type="molecule type" value="Genomic_DNA"/>
</dbReference>
<dbReference type="Proteomes" id="UP000789405">
    <property type="component" value="Unassembled WGS sequence"/>
</dbReference>
<evidence type="ECO:0000313" key="3">
    <source>
        <dbReference type="Proteomes" id="UP000789405"/>
    </source>
</evidence>
<organism evidence="2 3">
    <name type="scientific">Dentiscutata erythropus</name>
    <dbReference type="NCBI Taxonomy" id="1348616"/>
    <lineage>
        <taxon>Eukaryota</taxon>
        <taxon>Fungi</taxon>
        <taxon>Fungi incertae sedis</taxon>
        <taxon>Mucoromycota</taxon>
        <taxon>Glomeromycotina</taxon>
        <taxon>Glomeromycetes</taxon>
        <taxon>Diversisporales</taxon>
        <taxon>Gigasporaceae</taxon>
        <taxon>Dentiscutata</taxon>
    </lineage>
</organism>
<evidence type="ECO:0000256" key="1">
    <source>
        <dbReference type="SAM" id="MobiDB-lite"/>
    </source>
</evidence>
<sequence length="169" mass="18721">MNDSTNKKVKLNSNEDKEKIFDMLPLRKESTECLGKIEKQQQVLSQDSKLAINSSSGNVSWANTSETNADKECNVGTLPSDKGKDKLHVPESTDQPENITVKSLTANEYSVKSCTEALHESFAPAPTLTKKDVFWQLLHRALPLGYRLNHISQNLDSDCSGCPHTTQTS</sequence>
<accession>A0A9N9NIW5</accession>
<reference evidence="2" key="1">
    <citation type="submission" date="2021-06" db="EMBL/GenBank/DDBJ databases">
        <authorList>
            <person name="Kallberg Y."/>
            <person name="Tangrot J."/>
            <person name="Rosling A."/>
        </authorList>
    </citation>
    <scope>NUCLEOTIDE SEQUENCE</scope>
    <source>
        <strain evidence="2">MA453B</strain>
    </source>
</reference>
<dbReference type="AlphaFoldDB" id="A0A9N9NIW5"/>
<gene>
    <name evidence="2" type="ORF">DERYTH_LOCUS15418</name>
</gene>
<feature type="compositionally biased region" description="Basic and acidic residues" evidence="1">
    <location>
        <begin position="81"/>
        <end position="91"/>
    </location>
</feature>
<protein>
    <submittedName>
        <fullName evidence="2">10920_t:CDS:1</fullName>
    </submittedName>
</protein>